<proteinExistence type="predicted"/>
<dbReference type="EMBL" id="VSSQ01082872">
    <property type="protein sequence ID" value="MPN31370.1"/>
    <property type="molecule type" value="Genomic_DNA"/>
</dbReference>
<sequence length="95" mass="9937">MLHSKTSGIFTSSLGIGDLVTKGQVIAKVGEEEVIAPIDGKLRGLLHSGLSVPPKFKIADIDPRGELADHTTISEKAMAIAGSVLEVLDGFLHSC</sequence>
<protein>
    <submittedName>
        <fullName evidence="1">Uncharacterized protein</fullName>
    </submittedName>
</protein>
<reference evidence="1" key="1">
    <citation type="submission" date="2019-08" db="EMBL/GenBank/DDBJ databases">
        <authorList>
            <person name="Kucharzyk K."/>
            <person name="Murdoch R.W."/>
            <person name="Higgins S."/>
            <person name="Loffler F."/>
        </authorList>
    </citation>
    <scope>NUCLEOTIDE SEQUENCE</scope>
</reference>
<dbReference type="AlphaFoldDB" id="A0A645GY99"/>
<gene>
    <name evidence="1" type="ORF">SDC9_178844</name>
</gene>
<name>A0A645GY99_9ZZZZ</name>
<organism evidence="1">
    <name type="scientific">bioreactor metagenome</name>
    <dbReference type="NCBI Taxonomy" id="1076179"/>
    <lineage>
        <taxon>unclassified sequences</taxon>
        <taxon>metagenomes</taxon>
        <taxon>ecological metagenomes</taxon>
    </lineage>
</organism>
<evidence type="ECO:0000313" key="1">
    <source>
        <dbReference type="EMBL" id="MPN31370.1"/>
    </source>
</evidence>
<accession>A0A645GY99</accession>
<comment type="caution">
    <text evidence="1">The sequence shown here is derived from an EMBL/GenBank/DDBJ whole genome shotgun (WGS) entry which is preliminary data.</text>
</comment>